<evidence type="ECO:0000259" key="1">
    <source>
        <dbReference type="SMART" id="SM00471"/>
    </source>
</evidence>
<name>A0A7C4FI39_9CREN</name>
<gene>
    <name evidence="2" type="ORF">ENV14_07080</name>
</gene>
<dbReference type="InterPro" id="IPR003607">
    <property type="entry name" value="HD/PDEase_dom"/>
</dbReference>
<proteinExistence type="predicted"/>
<dbReference type="EMBL" id="DTFF01000063">
    <property type="protein sequence ID" value="HGI88130.1"/>
    <property type="molecule type" value="Genomic_DNA"/>
</dbReference>
<accession>A0A7C4FI39</accession>
<organism evidence="2">
    <name type="scientific">Ignisphaera aggregans</name>
    <dbReference type="NCBI Taxonomy" id="334771"/>
    <lineage>
        <taxon>Archaea</taxon>
        <taxon>Thermoproteota</taxon>
        <taxon>Thermoprotei</taxon>
        <taxon>Desulfurococcales</taxon>
        <taxon>Desulfurococcaceae</taxon>
        <taxon>Ignisphaera</taxon>
    </lineage>
</organism>
<dbReference type="CDD" id="cd00077">
    <property type="entry name" value="HDc"/>
    <property type="match status" value="1"/>
</dbReference>
<dbReference type="SUPFAM" id="SSF109604">
    <property type="entry name" value="HD-domain/PDEase-like"/>
    <property type="match status" value="1"/>
</dbReference>
<dbReference type="NCBIfam" id="TIGR00277">
    <property type="entry name" value="HDIG"/>
    <property type="match status" value="1"/>
</dbReference>
<reference evidence="2" key="1">
    <citation type="journal article" date="2020" name="mSystems">
        <title>Genome- and Community-Level Interaction Insights into Carbon Utilization and Element Cycling Functions of Hydrothermarchaeota in Hydrothermal Sediment.</title>
        <authorList>
            <person name="Zhou Z."/>
            <person name="Liu Y."/>
            <person name="Xu W."/>
            <person name="Pan J."/>
            <person name="Luo Z.H."/>
            <person name="Li M."/>
        </authorList>
    </citation>
    <scope>NUCLEOTIDE SEQUENCE [LARGE SCALE GENOMIC DNA]</scope>
    <source>
        <strain evidence="2">SpSt-732</strain>
    </source>
</reference>
<protein>
    <submittedName>
        <fullName evidence="2">HDIG domain-containing protein</fullName>
    </submittedName>
</protein>
<dbReference type="AlphaFoldDB" id="A0A7C4FI39"/>
<sequence>MCIDILQSVAKGIGKESYRRAVLEILGDPRLSFTEAKPLIELCQAPAAPRKHHFFTGGLVVHTVSTALIARKLVEIFRELYGVNVDEDLVVAGALLHDIFKFYQYTSDAVSGGYRARDDWYLSHDYAVVAELARRGAPDELIRVVSEAHGLAPFSTLEGLIVHLADSADARFGEFIQGALLSKLRDVEKEGCSVYKALDELVKKKGLKTAVQLMLQSIDKLVEEAKKLCKLQTE</sequence>
<dbReference type="InterPro" id="IPR006675">
    <property type="entry name" value="HDIG_dom"/>
</dbReference>
<dbReference type="SMART" id="SM00471">
    <property type="entry name" value="HDc"/>
    <property type="match status" value="1"/>
</dbReference>
<feature type="domain" description="HD/PDEase" evidence="1">
    <location>
        <begin position="55"/>
        <end position="180"/>
    </location>
</feature>
<comment type="caution">
    <text evidence="2">The sequence shown here is derived from an EMBL/GenBank/DDBJ whole genome shotgun (WGS) entry which is preliminary data.</text>
</comment>
<dbReference type="Gene3D" id="1.10.3210.10">
    <property type="entry name" value="Hypothetical protein af1432"/>
    <property type="match status" value="1"/>
</dbReference>
<dbReference type="InterPro" id="IPR006674">
    <property type="entry name" value="HD_domain"/>
</dbReference>
<dbReference type="Pfam" id="PF01966">
    <property type="entry name" value="HD"/>
    <property type="match status" value="1"/>
</dbReference>
<evidence type="ECO:0000313" key="2">
    <source>
        <dbReference type="EMBL" id="HGI88130.1"/>
    </source>
</evidence>